<sequence length="54" mass="6014">MLSLDAPLALVHVAVAGESTGAFSPYVLPWLEYAGRVWFATSHERAELRSTRWP</sequence>
<comment type="caution">
    <text evidence="1">The sequence shown here is derived from an EMBL/GenBank/DDBJ whole genome shotgun (WGS) entry which is preliminary data.</text>
</comment>
<dbReference type="Proteomes" id="UP000578091">
    <property type="component" value="Unassembled WGS sequence"/>
</dbReference>
<proteinExistence type="predicted"/>
<reference evidence="1 2" key="1">
    <citation type="submission" date="2020-07" db="EMBL/GenBank/DDBJ databases">
        <title>Luteimonas sp. SJ-92.</title>
        <authorList>
            <person name="Huang X.-X."/>
            <person name="Xu L."/>
            <person name="Sun J.-Q."/>
        </authorList>
    </citation>
    <scope>NUCLEOTIDE SEQUENCE [LARGE SCALE GENOMIC DNA]</scope>
    <source>
        <strain evidence="1 2">SJ-92</strain>
    </source>
</reference>
<keyword evidence="2" id="KW-1185">Reference proteome</keyword>
<organism evidence="1 2">
    <name type="scientific">Luteimonas salinisoli</name>
    <dbReference type="NCBI Taxonomy" id="2752307"/>
    <lineage>
        <taxon>Bacteria</taxon>
        <taxon>Pseudomonadati</taxon>
        <taxon>Pseudomonadota</taxon>
        <taxon>Gammaproteobacteria</taxon>
        <taxon>Lysobacterales</taxon>
        <taxon>Lysobacteraceae</taxon>
        <taxon>Luteimonas</taxon>
    </lineage>
</organism>
<dbReference type="EMBL" id="JACCKA010000091">
    <property type="protein sequence ID" value="NZA28216.1"/>
    <property type="molecule type" value="Genomic_DNA"/>
</dbReference>
<protein>
    <submittedName>
        <fullName evidence="1">Uncharacterized protein</fullName>
    </submittedName>
</protein>
<evidence type="ECO:0000313" key="1">
    <source>
        <dbReference type="EMBL" id="NZA28216.1"/>
    </source>
</evidence>
<evidence type="ECO:0000313" key="2">
    <source>
        <dbReference type="Proteomes" id="UP000578091"/>
    </source>
</evidence>
<dbReference type="RefSeq" id="WP_180679976.1">
    <property type="nucleotide sequence ID" value="NZ_JACCKA010000091.1"/>
</dbReference>
<dbReference type="AlphaFoldDB" id="A0A853JFV0"/>
<name>A0A853JFV0_9GAMM</name>
<accession>A0A853JFV0</accession>
<gene>
    <name evidence="1" type="ORF">H0E84_17720</name>
</gene>